<reference evidence="1 2" key="1">
    <citation type="submission" date="2023-11" db="EMBL/GenBank/DDBJ databases">
        <title>Halocaridina rubra genome assembly.</title>
        <authorList>
            <person name="Smith C."/>
        </authorList>
    </citation>
    <scope>NUCLEOTIDE SEQUENCE [LARGE SCALE GENOMIC DNA]</scope>
    <source>
        <strain evidence="1">EP-1</strain>
        <tissue evidence="1">Whole</tissue>
    </source>
</reference>
<dbReference type="GO" id="GO:0007229">
    <property type="term" value="P:integrin-mediated signaling pathway"/>
    <property type="evidence" value="ECO:0007669"/>
    <property type="project" value="UniProtKB-KW"/>
</dbReference>
<dbReference type="GO" id="GO:0032006">
    <property type="term" value="P:regulation of TOR signaling"/>
    <property type="evidence" value="ECO:0007669"/>
    <property type="project" value="TreeGrafter"/>
</dbReference>
<organism evidence="1 2">
    <name type="scientific">Halocaridina rubra</name>
    <name type="common">Hawaiian red shrimp</name>
    <dbReference type="NCBI Taxonomy" id="373956"/>
    <lineage>
        <taxon>Eukaryota</taxon>
        <taxon>Metazoa</taxon>
        <taxon>Ecdysozoa</taxon>
        <taxon>Arthropoda</taxon>
        <taxon>Crustacea</taxon>
        <taxon>Multicrustacea</taxon>
        <taxon>Malacostraca</taxon>
        <taxon>Eumalacostraca</taxon>
        <taxon>Eucarida</taxon>
        <taxon>Decapoda</taxon>
        <taxon>Pleocyemata</taxon>
        <taxon>Caridea</taxon>
        <taxon>Atyoidea</taxon>
        <taxon>Atyidae</taxon>
        <taxon>Halocaridina</taxon>
    </lineage>
</organism>
<protein>
    <submittedName>
        <fullName evidence="1">Integrin alpha FG-GAP repeat-containing protein 2</fullName>
    </submittedName>
</protein>
<proteinExistence type="predicted"/>
<dbReference type="PANTHER" id="PTHR16317">
    <property type="entry name" value="INTEGRIN ALPHA REPEAT DOMAIN-CONTAINING"/>
    <property type="match status" value="1"/>
</dbReference>
<keyword evidence="1" id="KW-0401">Integrin</keyword>
<dbReference type="PANTHER" id="PTHR16317:SF1">
    <property type="entry name" value="KICSTOR COMPLEX PROTEIN ITFG2"/>
    <property type="match status" value="1"/>
</dbReference>
<dbReference type="Pfam" id="PF15907">
    <property type="entry name" value="Itfg2"/>
    <property type="match status" value="2"/>
</dbReference>
<dbReference type="AlphaFoldDB" id="A0AAN9ABB7"/>
<dbReference type="InterPro" id="IPR028994">
    <property type="entry name" value="Integrin_alpha_N"/>
</dbReference>
<dbReference type="EMBL" id="JAXCGZ010004631">
    <property type="protein sequence ID" value="KAK7081609.1"/>
    <property type="molecule type" value="Genomic_DNA"/>
</dbReference>
<name>A0AAN9ABB7_HALRR</name>
<gene>
    <name evidence="1" type="primary">ITFG2</name>
    <name evidence="1" type="ORF">SK128_016731</name>
</gene>
<evidence type="ECO:0000313" key="2">
    <source>
        <dbReference type="Proteomes" id="UP001381693"/>
    </source>
</evidence>
<keyword evidence="2" id="KW-1185">Reference proteome</keyword>
<evidence type="ECO:0000313" key="1">
    <source>
        <dbReference type="EMBL" id="KAK7081609.1"/>
    </source>
</evidence>
<comment type="caution">
    <text evidence="1">The sequence shown here is derived from an EMBL/GenBank/DDBJ whole genome shotgun (WGS) entry which is preliminary data.</text>
</comment>
<accession>A0AAN9ABB7</accession>
<dbReference type="InterPro" id="IPR031793">
    <property type="entry name" value="KICSTOR_ITFG2"/>
</dbReference>
<dbReference type="Proteomes" id="UP001381693">
    <property type="component" value="Unassembled WGS sequence"/>
</dbReference>
<sequence length="476" mass="52253">MRVVSFVNPLEFEFEGTVCKNAVCLGDIDNDGQNELVVGNEKGTLAIFKGEKSHPVEVIHVLGMLTAVAVGDVCNLGHNVLVAVTGCGICYIYDFENGLGGDPTEKGDLQPIHVQHIPANVKDIIIEDINGDGLAEMVVGLTDRVVRTYRWMNAGNIVGGKTNGKLVGLHKWELVDQIGNISSSECPDGTPSILVAQPGGTYFALKPGALGDSDQDSFDENMSVLYHGLASSRLRNPQIDTQIVGNIKLDFYVCSSERSSASRSNSISGDMTECDFPVKFGFGDTQSDCSSLGKFSVNHEEEISSRHPSTSNEDHSAKVVIGFAVATLDGTLMLVHNNKIQWNLQVDHQIFSVHALDVTGDDREEVVACAWDGNTYIVCQNTDCVRFSFPHPVSTFKAGRYGIRGKQVPSLVYVTFHNRIYLYPDISMPHLVTTSVTELLKKEPRYHRFLDKIGVDVTDKTLQKEINHFLLYGRLK</sequence>
<dbReference type="SUPFAM" id="SSF69318">
    <property type="entry name" value="Integrin alpha N-terminal domain"/>
    <property type="match status" value="1"/>
</dbReference>